<dbReference type="EMBL" id="JABFUD020000009">
    <property type="protein sequence ID" value="KAI5075684.1"/>
    <property type="molecule type" value="Genomic_DNA"/>
</dbReference>
<evidence type="ECO:0000256" key="1">
    <source>
        <dbReference type="SAM" id="MobiDB-lite"/>
    </source>
</evidence>
<proteinExistence type="predicted"/>
<keyword evidence="3" id="KW-1185">Reference proteome</keyword>
<feature type="region of interest" description="Disordered" evidence="1">
    <location>
        <begin position="18"/>
        <end position="89"/>
    </location>
</feature>
<name>A0A9D4ZHI7_ADICA</name>
<evidence type="ECO:0000313" key="3">
    <source>
        <dbReference type="Proteomes" id="UP000886520"/>
    </source>
</evidence>
<protein>
    <submittedName>
        <fullName evidence="2">Uncharacterized protein</fullName>
    </submittedName>
</protein>
<sequence length="89" mass="10402">MSVFHGWLPKREEWPQYRTEKGSLPGRPLRAASREAQGRDQGGQLQEGRPIARSLLARVEQREMKEGPPRREQAWGELKAEHREEQVWS</sequence>
<accession>A0A9D4ZHI7</accession>
<evidence type="ECO:0000313" key="2">
    <source>
        <dbReference type="EMBL" id="KAI5075684.1"/>
    </source>
</evidence>
<feature type="compositionally biased region" description="Basic and acidic residues" evidence="1">
    <location>
        <begin position="59"/>
        <end position="89"/>
    </location>
</feature>
<organism evidence="2 3">
    <name type="scientific">Adiantum capillus-veneris</name>
    <name type="common">Maidenhair fern</name>
    <dbReference type="NCBI Taxonomy" id="13818"/>
    <lineage>
        <taxon>Eukaryota</taxon>
        <taxon>Viridiplantae</taxon>
        <taxon>Streptophyta</taxon>
        <taxon>Embryophyta</taxon>
        <taxon>Tracheophyta</taxon>
        <taxon>Polypodiopsida</taxon>
        <taxon>Polypodiidae</taxon>
        <taxon>Polypodiales</taxon>
        <taxon>Pteridineae</taxon>
        <taxon>Pteridaceae</taxon>
        <taxon>Vittarioideae</taxon>
        <taxon>Adiantum</taxon>
    </lineage>
</organism>
<comment type="caution">
    <text evidence="2">The sequence shown here is derived from an EMBL/GenBank/DDBJ whole genome shotgun (WGS) entry which is preliminary data.</text>
</comment>
<gene>
    <name evidence="2" type="ORF">GOP47_0009760</name>
</gene>
<dbReference type="Proteomes" id="UP000886520">
    <property type="component" value="Chromosome 9"/>
</dbReference>
<dbReference type="AlphaFoldDB" id="A0A9D4ZHI7"/>
<reference evidence="2" key="1">
    <citation type="submission" date="2021-01" db="EMBL/GenBank/DDBJ databases">
        <title>Adiantum capillus-veneris genome.</title>
        <authorList>
            <person name="Fang Y."/>
            <person name="Liao Q."/>
        </authorList>
    </citation>
    <scope>NUCLEOTIDE SEQUENCE</scope>
    <source>
        <strain evidence="2">H3</strain>
        <tissue evidence="2">Leaf</tissue>
    </source>
</reference>